<proteinExistence type="predicted"/>
<accession>A0A2P2PSN4</accession>
<name>A0A2P2PSN4_RHIMU</name>
<dbReference type="AlphaFoldDB" id="A0A2P2PSN4"/>
<evidence type="ECO:0000313" key="1">
    <source>
        <dbReference type="EMBL" id="MBX57740.1"/>
    </source>
</evidence>
<reference evidence="1" key="1">
    <citation type="submission" date="2018-02" db="EMBL/GenBank/DDBJ databases">
        <title>Rhizophora mucronata_Transcriptome.</title>
        <authorList>
            <person name="Meera S.P."/>
            <person name="Sreeshan A."/>
            <person name="Augustine A."/>
        </authorList>
    </citation>
    <scope>NUCLEOTIDE SEQUENCE</scope>
    <source>
        <tissue evidence="1">Leaf</tissue>
    </source>
</reference>
<dbReference type="EMBL" id="GGEC01077256">
    <property type="protein sequence ID" value="MBX57740.1"/>
    <property type="molecule type" value="Transcribed_RNA"/>
</dbReference>
<sequence>MQICQYELFKLKLEFNPQNCDCLTDEICSIILLDRTLFTYFVKTF</sequence>
<organism evidence="1">
    <name type="scientific">Rhizophora mucronata</name>
    <name type="common">Asiatic mangrove</name>
    <dbReference type="NCBI Taxonomy" id="61149"/>
    <lineage>
        <taxon>Eukaryota</taxon>
        <taxon>Viridiplantae</taxon>
        <taxon>Streptophyta</taxon>
        <taxon>Embryophyta</taxon>
        <taxon>Tracheophyta</taxon>
        <taxon>Spermatophyta</taxon>
        <taxon>Magnoliopsida</taxon>
        <taxon>eudicotyledons</taxon>
        <taxon>Gunneridae</taxon>
        <taxon>Pentapetalae</taxon>
        <taxon>rosids</taxon>
        <taxon>fabids</taxon>
        <taxon>Malpighiales</taxon>
        <taxon>Rhizophoraceae</taxon>
        <taxon>Rhizophora</taxon>
    </lineage>
</organism>
<protein>
    <submittedName>
        <fullName evidence="1">Uncharacterized protein</fullName>
    </submittedName>
</protein>